<sequence length="190" mass="20734">MAALTQHNAGQPKLRVSHLDTRRQARSPVWPSFAVPAALTQDTMPGAVALVTHHAEASLELPHRTCPIDLSSVAKLQQALCMFAATVSTAVEDAETHTPPPLLSFAANKARHAPSLRAIFSTTSVSWLDCSTEQFIVDKVCEFARAFFNPSDDKPWQGSPDVILLVRTYTSELALATSTADKQYNHEQRA</sequence>
<accession>F2U3S1</accession>
<dbReference type="Proteomes" id="UP000007799">
    <property type="component" value="Unassembled WGS sequence"/>
</dbReference>
<protein>
    <submittedName>
        <fullName evidence="1">Uncharacterized protein</fullName>
    </submittedName>
</protein>
<evidence type="ECO:0000313" key="2">
    <source>
        <dbReference type="Proteomes" id="UP000007799"/>
    </source>
</evidence>
<dbReference type="RefSeq" id="XP_004996448.1">
    <property type="nucleotide sequence ID" value="XM_004996391.1"/>
</dbReference>
<dbReference type="EMBL" id="GL832960">
    <property type="protein sequence ID" value="EGD82265.1"/>
    <property type="molecule type" value="Genomic_DNA"/>
</dbReference>
<gene>
    <name evidence="1" type="ORF">PTSG_02935</name>
</gene>
<dbReference type="InParanoid" id="F2U3S1"/>
<reference evidence="1" key="1">
    <citation type="submission" date="2009-08" db="EMBL/GenBank/DDBJ databases">
        <title>Annotation of Salpingoeca rosetta.</title>
        <authorList>
            <consortium name="The Broad Institute Genome Sequencing Platform"/>
            <person name="Russ C."/>
            <person name="Cuomo C."/>
            <person name="Burger G."/>
            <person name="Gray M.W."/>
            <person name="Holland P.W.H."/>
            <person name="King N."/>
            <person name="Lang F.B.F."/>
            <person name="Roger A.J."/>
            <person name="Ruiz-Trillo I."/>
            <person name="Young S.K."/>
            <person name="Zeng Q."/>
            <person name="Gargeya S."/>
            <person name="Alvarado L."/>
            <person name="Berlin A."/>
            <person name="Chapman S.B."/>
            <person name="Chen Z."/>
            <person name="Freedman E."/>
            <person name="Gellesch M."/>
            <person name="Goldberg J."/>
            <person name="Griggs A."/>
            <person name="Gujja S."/>
            <person name="Heilman E."/>
            <person name="Heiman D."/>
            <person name="Howarth C."/>
            <person name="Mehta T."/>
            <person name="Neiman D."/>
            <person name="Pearson M."/>
            <person name="Roberts A."/>
            <person name="Saif S."/>
            <person name="Shea T."/>
            <person name="Shenoy N."/>
            <person name="Sisk P."/>
            <person name="Stolte C."/>
            <person name="Sykes S."/>
            <person name="White J."/>
            <person name="Yandava C."/>
            <person name="Haas B."/>
            <person name="Nusbaum C."/>
            <person name="Birren B."/>
        </authorList>
    </citation>
    <scope>NUCLEOTIDE SEQUENCE [LARGE SCALE GENOMIC DNA]</scope>
    <source>
        <strain evidence="1">ATCC 50818</strain>
    </source>
</reference>
<name>F2U3S1_SALR5</name>
<dbReference type="AlphaFoldDB" id="F2U3S1"/>
<dbReference type="KEGG" id="sre:PTSG_02935"/>
<proteinExistence type="predicted"/>
<evidence type="ECO:0000313" key="1">
    <source>
        <dbReference type="EMBL" id="EGD82265.1"/>
    </source>
</evidence>
<organism evidence="2">
    <name type="scientific">Salpingoeca rosetta (strain ATCC 50818 / BSB-021)</name>
    <dbReference type="NCBI Taxonomy" id="946362"/>
    <lineage>
        <taxon>Eukaryota</taxon>
        <taxon>Choanoflagellata</taxon>
        <taxon>Craspedida</taxon>
        <taxon>Salpingoecidae</taxon>
        <taxon>Salpingoeca</taxon>
    </lineage>
</organism>
<keyword evidence="2" id="KW-1185">Reference proteome</keyword>
<dbReference type="GeneID" id="16077033"/>